<evidence type="ECO:0000313" key="1">
    <source>
        <dbReference type="EMBL" id="PNH08735.1"/>
    </source>
</evidence>
<gene>
    <name evidence="1" type="ORF">TSOC_004695</name>
</gene>
<dbReference type="OrthoDB" id="2122982at2759"/>
<proteinExistence type="predicted"/>
<accession>A0A2J8A8A5</accession>
<protein>
    <submittedName>
        <fullName evidence="1">Uncharacterized protein</fullName>
    </submittedName>
</protein>
<sequence length="95" mass="9433">MWAASKRSSGAPVTCVMCRAPWPSGDGGAGGGGSQGGGGSGAEYVNLSQYSEAHAGGGPSLADLYGSSSYFVQANAGQIGRRQAARLYMAAEGRS</sequence>
<dbReference type="EMBL" id="PGGS01000118">
    <property type="protein sequence ID" value="PNH08735.1"/>
    <property type="molecule type" value="Genomic_DNA"/>
</dbReference>
<dbReference type="Proteomes" id="UP000236333">
    <property type="component" value="Unassembled WGS sequence"/>
</dbReference>
<comment type="caution">
    <text evidence="1">The sequence shown here is derived from an EMBL/GenBank/DDBJ whole genome shotgun (WGS) entry which is preliminary data.</text>
</comment>
<reference evidence="1 2" key="1">
    <citation type="journal article" date="2017" name="Mol. Biol. Evol.">
        <title>The 4-celled Tetrabaena socialis nuclear genome reveals the essential components for genetic control of cell number at the origin of multicellularity in the volvocine lineage.</title>
        <authorList>
            <person name="Featherston J."/>
            <person name="Arakaki Y."/>
            <person name="Hanschen E.R."/>
            <person name="Ferris P.J."/>
            <person name="Michod R.E."/>
            <person name="Olson B.J.S.C."/>
            <person name="Nozaki H."/>
            <person name="Durand P.M."/>
        </authorList>
    </citation>
    <scope>NUCLEOTIDE SEQUENCE [LARGE SCALE GENOMIC DNA]</scope>
    <source>
        <strain evidence="1 2">NIES-571</strain>
    </source>
</reference>
<keyword evidence="2" id="KW-1185">Reference proteome</keyword>
<name>A0A2J8A8A5_9CHLO</name>
<evidence type="ECO:0000313" key="2">
    <source>
        <dbReference type="Proteomes" id="UP000236333"/>
    </source>
</evidence>
<organism evidence="1 2">
    <name type="scientific">Tetrabaena socialis</name>
    <dbReference type="NCBI Taxonomy" id="47790"/>
    <lineage>
        <taxon>Eukaryota</taxon>
        <taxon>Viridiplantae</taxon>
        <taxon>Chlorophyta</taxon>
        <taxon>core chlorophytes</taxon>
        <taxon>Chlorophyceae</taxon>
        <taxon>CS clade</taxon>
        <taxon>Chlamydomonadales</taxon>
        <taxon>Tetrabaenaceae</taxon>
        <taxon>Tetrabaena</taxon>
    </lineage>
</organism>
<dbReference type="AlphaFoldDB" id="A0A2J8A8A5"/>